<dbReference type="SUPFAM" id="SSF48371">
    <property type="entry name" value="ARM repeat"/>
    <property type="match status" value="1"/>
</dbReference>
<proteinExistence type="predicted"/>
<dbReference type="Gene3D" id="1.25.10.10">
    <property type="entry name" value="Leucine-rich Repeat Variant"/>
    <property type="match status" value="1"/>
</dbReference>
<dbReference type="GO" id="GO:0032259">
    <property type="term" value="P:methylation"/>
    <property type="evidence" value="ECO:0007669"/>
    <property type="project" value="UniProtKB-KW"/>
</dbReference>
<dbReference type="Pfam" id="PF04871">
    <property type="entry name" value="Uso1_p115_C"/>
    <property type="match status" value="1"/>
</dbReference>
<dbReference type="EC" id="2.1.1.319" evidence="8"/>
<keyword evidence="2" id="KW-0333">Golgi apparatus</keyword>
<dbReference type="InterPro" id="IPR011989">
    <property type="entry name" value="ARM-like"/>
</dbReference>
<dbReference type="InterPro" id="IPR016024">
    <property type="entry name" value="ARM-type_fold"/>
</dbReference>
<feature type="region of interest" description="Disordered" evidence="5">
    <location>
        <begin position="971"/>
        <end position="1004"/>
    </location>
</feature>
<evidence type="ECO:0000313" key="10">
    <source>
        <dbReference type="Proteomes" id="UP001498398"/>
    </source>
</evidence>
<organism evidence="8 10">
    <name type="scientific">Marasmiellus scandens</name>
    <dbReference type="NCBI Taxonomy" id="2682957"/>
    <lineage>
        <taxon>Eukaryota</taxon>
        <taxon>Fungi</taxon>
        <taxon>Dikarya</taxon>
        <taxon>Basidiomycota</taxon>
        <taxon>Agaricomycotina</taxon>
        <taxon>Agaricomycetes</taxon>
        <taxon>Agaricomycetidae</taxon>
        <taxon>Agaricales</taxon>
        <taxon>Marasmiineae</taxon>
        <taxon>Omphalotaceae</taxon>
        <taxon>Marasmiellus</taxon>
    </lineage>
</organism>
<sequence>MEFFNQTYVALRGPTGAPQTATDTISRLSDRLSPATLLADRRAAVLALKGLVRDHKKDVGDRALSGLIQVLQNDAEVDADIGKAVLETLNLLCEVEEGGREFGLKHTDIVLSNEGVVHAMFGLLGDNNFYTRFGTLQFLSTLLKNRRHVVQSYFLTAQTGAASVIATLEDKREIIRNEALSTLQLLVSSSPEIQKVLAFEGAFEKLFNIVTQEGGVEGGLVVQDALLCVDMLLRFNSSNQNYFHSTPLPPTLPSLLLFPPNLPLSEPAPQGFALQFWDAQKEANVGCIVDIIGLLVGGKSGGGDLESIIFPRVLIELALSSNAPTALKTRALKLLPSNISPPNPSSSPASISSSSTTPSGGIGFGLPSLILTPYIPVPETNGEEWDRLEPASALDVLVELGLSGEYGGILSHFSQAAPGTEGTWQGDSIRDLQLRVAAMGVFENFVRKEEVRTAILGAMIPSSDSQDSPPTTPLLHSLITPPPSPGMQIDGASVTSTQFACSLFACLLRGSPEAKRLARQVKPSLNSGAPQTPGAAGGFFVPADGPPPPKSEGQDAKEDEDDDDDPQTLLAILTENLSLAFLSRSRLIQEVQRLSQPGTRASIDAEKVGDPMQIEKELRVWDRLIIAYMTLLATWLWEDTEATREFLECGGLGVLVEPINQTPSTSHPPSHHHAPRHHHSPSFSSTSLSVSTSPLIPSLCIFLLGLVYEFNRSPNPCEITRHTIYSILLRLGGGGVDTLIGRLGGVREDERFRSIESPEPEGVVFTLSGERGELWFDWAFVDFWKSGYYTIQRALSTNPDQASSTTTSSSSGGQASPETALLISSLRESIKSQNMEIEGLKEQLRVVQMQNQTLHQQQQGQQSQRGNEQQHLQTIASLQRELSQIQNASREQVSSLQTSLESTQAALRASESRVGGLEAELASTHTRLSDLDKVGELEKKVKELEDEVAKSEEKRKEVEKEQEDLLVLLDEVTGKRKKDKERMREKGMEVSEDEDEDDGEDDDE</sequence>
<protein>
    <submittedName>
        <fullName evidence="8">Vesicle-mediated ER to Golgi transport protein</fullName>
        <ecNumber evidence="8">2.1.1.319</ecNumber>
    </submittedName>
</protein>
<feature type="domain" description="Vesicle tethering protein Uso1/P115-like head" evidence="6">
    <location>
        <begin position="559"/>
        <end position="795"/>
    </location>
</feature>
<dbReference type="Pfam" id="PF04869">
    <property type="entry name" value="Uso1_p115_head"/>
    <property type="match status" value="1"/>
</dbReference>
<dbReference type="InterPro" id="IPR006953">
    <property type="entry name" value="Vesicle_Uso1_P115_head"/>
</dbReference>
<feature type="domain" description="Uso1/p115-like vesicle tethering protein C-terminal" evidence="7">
    <location>
        <begin position="890"/>
        <end position="1004"/>
    </location>
</feature>
<keyword evidence="8" id="KW-0808">Transferase</keyword>
<feature type="region of interest" description="Disordered" evidence="5">
    <location>
        <begin position="462"/>
        <end position="491"/>
    </location>
</feature>
<evidence type="ECO:0000256" key="2">
    <source>
        <dbReference type="ARBA" id="ARBA00023034"/>
    </source>
</evidence>
<feature type="region of interest" description="Disordered" evidence="5">
    <location>
        <begin position="797"/>
        <end position="818"/>
    </location>
</feature>
<keyword evidence="3 4" id="KW-0175">Coiled coil</keyword>
<feature type="region of interest" description="Disordered" evidence="5">
    <location>
        <begin position="658"/>
        <end position="685"/>
    </location>
</feature>
<keyword evidence="10" id="KW-1185">Reference proteome</keyword>
<evidence type="ECO:0000259" key="7">
    <source>
        <dbReference type="Pfam" id="PF04871"/>
    </source>
</evidence>
<gene>
    <name evidence="8" type="primary">USO1_2</name>
    <name evidence="9" type="synonym">USO1_1</name>
    <name evidence="9" type="ORF">VKT23_000379</name>
    <name evidence="8" type="ORF">VKT23_019094</name>
</gene>
<feature type="region of interest" description="Disordered" evidence="5">
    <location>
        <begin position="518"/>
        <end position="565"/>
    </location>
</feature>
<reference evidence="8 10" key="1">
    <citation type="submission" date="2024-01" db="EMBL/GenBank/DDBJ databases">
        <title>A draft genome for the cacao thread blight pathogen Marasmiellus scandens.</title>
        <authorList>
            <person name="Baruah I.K."/>
            <person name="Leung J."/>
            <person name="Bukari Y."/>
            <person name="Amoako-Attah I."/>
            <person name="Meinhardt L.W."/>
            <person name="Bailey B.A."/>
            <person name="Cohen S.P."/>
        </authorList>
    </citation>
    <scope>NUCLEOTIDE SEQUENCE [LARGE SCALE GENOMIC DNA]</scope>
    <source>
        <strain evidence="8 10">GH-19</strain>
    </source>
</reference>
<dbReference type="Proteomes" id="UP001498398">
    <property type="component" value="Unassembled WGS sequence"/>
</dbReference>
<feature type="compositionally biased region" description="Low complexity" evidence="5">
    <location>
        <begin position="346"/>
        <end position="358"/>
    </location>
</feature>
<evidence type="ECO:0000256" key="1">
    <source>
        <dbReference type="ARBA" id="ARBA00004555"/>
    </source>
</evidence>
<dbReference type="GO" id="GO:0035242">
    <property type="term" value="F:protein-arginine omega-N asymmetric methyltransferase activity"/>
    <property type="evidence" value="ECO:0007669"/>
    <property type="project" value="UniProtKB-EC"/>
</dbReference>
<feature type="compositionally biased region" description="Low complexity" evidence="5">
    <location>
        <begin position="801"/>
        <end position="816"/>
    </location>
</feature>
<dbReference type="InterPro" id="IPR024095">
    <property type="entry name" value="Vesicle_P115"/>
</dbReference>
<feature type="compositionally biased region" description="Basic residues" evidence="5">
    <location>
        <begin position="669"/>
        <end position="680"/>
    </location>
</feature>
<evidence type="ECO:0000256" key="4">
    <source>
        <dbReference type="SAM" id="Coils"/>
    </source>
</evidence>
<feature type="compositionally biased region" description="Basic and acidic residues" evidence="5">
    <location>
        <begin position="980"/>
        <end position="989"/>
    </location>
</feature>
<evidence type="ECO:0000259" key="6">
    <source>
        <dbReference type="Pfam" id="PF04869"/>
    </source>
</evidence>
<dbReference type="EMBL" id="JBANRG010000001">
    <property type="protein sequence ID" value="KAK7472258.1"/>
    <property type="molecule type" value="Genomic_DNA"/>
</dbReference>
<feature type="coiled-coil region" evidence="4">
    <location>
        <begin position="823"/>
        <end position="971"/>
    </location>
</feature>
<evidence type="ECO:0000256" key="3">
    <source>
        <dbReference type="ARBA" id="ARBA00023054"/>
    </source>
</evidence>
<dbReference type="PANTHER" id="PTHR10013:SF0">
    <property type="entry name" value="GENERAL VESICULAR TRANSPORT FACTOR P115"/>
    <property type="match status" value="1"/>
</dbReference>
<name>A0ABR1INY1_9AGAR</name>
<evidence type="ECO:0000313" key="8">
    <source>
        <dbReference type="EMBL" id="KAK7436540.1"/>
    </source>
</evidence>
<feature type="compositionally biased region" description="Acidic residues" evidence="5">
    <location>
        <begin position="990"/>
        <end position="1004"/>
    </location>
</feature>
<evidence type="ECO:0000256" key="5">
    <source>
        <dbReference type="SAM" id="MobiDB-lite"/>
    </source>
</evidence>
<dbReference type="InterPro" id="IPR006955">
    <property type="entry name" value="Uso1_p115_C"/>
</dbReference>
<comment type="caution">
    <text evidence="8">The sequence shown here is derived from an EMBL/GenBank/DDBJ whole genome shotgun (WGS) entry which is preliminary data.</text>
</comment>
<keyword evidence="8" id="KW-0489">Methyltransferase</keyword>
<dbReference type="Gene3D" id="1.20.5.340">
    <property type="match status" value="1"/>
</dbReference>
<accession>A0ABR1INY1</accession>
<dbReference type="EMBL" id="JBANRG010000093">
    <property type="protein sequence ID" value="KAK7436540.1"/>
    <property type="molecule type" value="Genomic_DNA"/>
</dbReference>
<comment type="subcellular location">
    <subcellularLocation>
        <location evidence="1">Golgi apparatus</location>
    </subcellularLocation>
</comment>
<feature type="region of interest" description="Disordered" evidence="5">
    <location>
        <begin position="338"/>
        <end position="358"/>
    </location>
</feature>
<dbReference type="PANTHER" id="PTHR10013">
    <property type="entry name" value="GENERAL VESICULAR TRANSPORT FACTOR P115"/>
    <property type="match status" value="1"/>
</dbReference>
<evidence type="ECO:0000313" key="9">
    <source>
        <dbReference type="EMBL" id="KAK7472258.1"/>
    </source>
</evidence>